<evidence type="ECO:0000313" key="2">
    <source>
        <dbReference type="Proteomes" id="UP000245946"/>
    </source>
</evidence>
<sequence>MPRPTHAPATGRGAALLQGSPRACRWRGEARSATAARRRSLMSRAMRSSLDCLWSAGHRTMGCLGTARESTEGAAAAARLSAAACWAQGVTDSSCLTLTAVLRYARCHVPDVLDF</sequence>
<protein>
    <submittedName>
        <fullName evidence="1">Uncharacterized protein</fullName>
    </submittedName>
</protein>
<dbReference type="Proteomes" id="UP000245946">
    <property type="component" value="Unassembled WGS sequence"/>
</dbReference>
<evidence type="ECO:0000313" key="1">
    <source>
        <dbReference type="EMBL" id="PWN99788.1"/>
    </source>
</evidence>
<keyword evidence="2" id="KW-1185">Reference proteome</keyword>
<dbReference type="AlphaFoldDB" id="A0A316ZFI6"/>
<accession>A0A316ZFI6</accession>
<dbReference type="GeneID" id="37267089"/>
<reference evidence="1 2" key="1">
    <citation type="journal article" date="2018" name="Mol. Biol. Evol.">
        <title>Broad Genomic Sampling Reveals a Smut Pathogenic Ancestry of the Fungal Clade Ustilaginomycotina.</title>
        <authorList>
            <person name="Kijpornyongpan T."/>
            <person name="Mondo S.J."/>
            <person name="Barry K."/>
            <person name="Sandor L."/>
            <person name="Lee J."/>
            <person name="Lipzen A."/>
            <person name="Pangilinan J."/>
            <person name="LaButti K."/>
            <person name="Hainaut M."/>
            <person name="Henrissat B."/>
            <person name="Grigoriev I.V."/>
            <person name="Spatafora J.W."/>
            <person name="Aime M.C."/>
        </authorList>
    </citation>
    <scope>NUCLEOTIDE SEQUENCE [LARGE SCALE GENOMIC DNA]</scope>
    <source>
        <strain evidence="1 2">MCA 4186</strain>
    </source>
</reference>
<proteinExistence type="predicted"/>
<organism evidence="1 2">
    <name type="scientific">Tilletiopsis washingtonensis</name>
    <dbReference type="NCBI Taxonomy" id="58919"/>
    <lineage>
        <taxon>Eukaryota</taxon>
        <taxon>Fungi</taxon>
        <taxon>Dikarya</taxon>
        <taxon>Basidiomycota</taxon>
        <taxon>Ustilaginomycotina</taxon>
        <taxon>Exobasidiomycetes</taxon>
        <taxon>Entylomatales</taxon>
        <taxon>Entylomatales incertae sedis</taxon>
        <taxon>Tilletiopsis</taxon>
    </lineage>
</organism>
<dbReference type="RefSeq" id="XP_025600067.1">
    <property type="nucleotide sequence ID" value="XM_025739543.1"/>
</dbReference>
<gene>
    <name evidence="1" type="ORF">FA09DRAFT_218928</name>
</gene>
<dbReference type="EMBL" id="KZ819287">
    <property type="protein sequence ID" value="PWN99788.1"/>
    <property type="molecule type" value="Genomic_DNA"/>
</dbReference>
<name>A0A316ZFI6_9BASI</name>